<dbReference type="EMBL" id="JN035618">
    <property type="protein sequence ID" value="AER26570.1"/>
    <property type="molecule type" value="Genomic_DNA"/>
</dbReference>
<proteinExistence type="predicted"/>
<protein>
    <submittedName>
        <fullName evidence="1">Uncharacterized protein</fullName>
    </submittedName>
</protein>
<sequence>MIVYHRTSYKEDSLEETIEHVRDHVASIANANDDPSEYRDQVKIQTTRYDDGSVRVFGELDMDPCCDYSVPESYVEPPEDQYQKGFGVREMTPDELQGHLLKKEGLQ</sequence>
<name>G8FS20_9CAUD</name>
<keyword evidence="2" id="KW-1185">Reference proteome</keyword>
<evidence type="ECO:0000313" key="2">
    <source>
        <dbReference type="Proteomes" id="UP000005878"/>
    </source>
</evidence>
<dbReference type="RefSeq" id="YP_004934728.1">
    <property type="nucleotide sequence ID" value="NC_016166.1"/>
</dbReference>
<evidence type="ECO:0000313" key="1">
    <source>
        <dbReference type="EMBL" id="AER26570.1"/>
    </source>
</evidence>
<reference evidence="1 2" key="1">
    <citation type="journal article" date="2011" name="Appl. Environ. Microbiol.">
        <title>Prevention of Gordonia and Nocardia Stabilized Foam Formation by Using Bacteriophage GTE7.</title>
        <authorList>
            <person name="Petrovski S."/>
            <person name="Seviour R.J."/>
            <person name="Tillett D."/>
        </authorList>
    </citation>
    <scope>NUCLEOTIDE SEQUENCE [LARGE SCALE GENOMIC DNA]</scope>
</reference>
<dbReference type="GeneID" id="11447603"/>
<organism evidence="1 2">
    <name type="scientific">Gordonia phage GTE7</name>
    <dbReference type="NCBI Taxonomy" id="1100814"/>
    <lineage>
        <taxon>Viruses</taxon>
        <taxon>Duplodnaviria</taxon>
        <taxon>Heunggongvirae</taxon>
        <taxon>Uroviricota</taxon>
        <taxon>Caudoviricetes</taxon>
        <taxon>Getseptimavirus</taxon>
        <taxon>Getseptimavirus GTE7</taxon>
    </lineage>
</organism>
<accession>G8FS20</accession>
<dbReference type="KEGG" id="vg:11447603"/>
<dbReference type="Proteomes" id="UP000005878">
    <property type="component" value="Segment"/>
</dbReference>